<dbReference type="SMART" id="SM00091">
    <property type="entry name" value="PAS"/>
    <property type="match status" value="3"/>
</dbReference>
<keyword evidence="7" id="KW-0902">Two-component regulatory system</keyword>
<dbReference type="EMBL" id="VOPW01000001">
    <property type="protein sequence ID" value="TXC67095.1"/>
    <property type="molecule type" value="Genomic_DNA"/>
</dbReference>
<dbReference type="AlphaFoldDB" id="A0A5C6U5N1"/>
<dbReference type="InterPro" id="IPR036890">
    <property type="entry name" value="HATPase_C_sf"/>
</dbReference>
<dbReference type="PROSITE" id="PS50109">
    <property type="entry name" value="HIS_KIN"/>
    <property type="match status" value="1"/>
</dbReference>
<dbReference type="EC" id="2.7.13.3" evidence="2"/>
<sequence length="771" mass="84080">MGRDVTAQMRAQQAVSASETRYRSLFTRSPSALVLHRRGAVLDANAAAARLFGYRDAEAMKGSNLLDHFGSPEQRQTVRERAAQSERLQVGDAMPAMEYRMQALDGRPIDVEATAVCVDSVAGPALLTIYVDITARKAAEAALRRSEALLSHLFATSPDCLTLTDLETGRYALVNDSFLQVSGFARDEVIGRTSVELGLWHRPEERDALVAAIRRQGSVQAMPITFRHREGRRIPMLVSGARFDFDGQRFLVLASRDVSTSEQTRLEVEAILNTVSLAIAFVREQRIVRINARHREMFGWGEDELRHATLSALWPDPAEFQRMRRQAITRLRHRHGYECETRLKRRDGSLFWVRLQAQSVDPSNPIGGGTIWSAEDITERRQTQQALADARDAAEAASRAKSAFLANTSHEIRTPLNGLLGLARLAMQPGLNEARRQQYLSQMIDSTQSLTGIISDILDLSKVEAGRITLEDVPFGLRETIAAVHHAYLPLAEAKGTALVLSIADEVPATVRGDPLRVRQILTNFVANAIKFTERGSVRIEVGPRGDALRLAVHDTGPGIDVDTQQRLFTPFSQADDSITRRYGGTGLGLSICRELASLMGGSVGVNSAPGYGSAFWADLPLPEAKAAPPAGGGDVLEPLQGGRVLIAEDNPVNMLIAVAMLEQWGLDVTQASDGASAIEAVEQAVAAGRPFDVVLMDVHMPVMSGHAAVRALRERHDAQSLPVVALTAAALTSERDEALAAGMNDFLTKPIDVAKLRETLARYLRRTAAA</sequence>
<dbReference type="GO" id="GO:0006355">
    <property type="term" value="P:regulation of DNA-templated transcription"/>
    <property type="evidence" value="ECO:0007669"/>
    <property type="project" value="InterPro"/>
</dbReference>
<comment type="catalytic activity">
    <reaction evidence="1">
        <text>ATP + protein L-histidine = ADP + protein N-phospho-L-histidine.</text>
        <dbReference type="EC" id="2.7.13.3"/>
    </reaction>
</comment>
<dbReference type="Pfam" id="PF13426">
    <property type="entry name" value="PAS_9"/>
    <property type="match status" value="1"/>
</dbReference>
<reference evidence="16 17" key="1">
    <citation type="submission" date="2019-08" db="EMBL/GenBank/DDBJ databases">
        <authorList>
            <person name="Khan S.A."/>
            <person name="Jeon C.O."/>
            <person name="Jeong S.E."/>
        </authorList>
    </citation>
    <scope>NUCLEOTIDE SEQUENCE [LARGE SCALE GENOMIC DNA]</scope>
    <source>
        <strain evidence="17">IMCC1728</strain>
    </source>
</reference>
<evidence type="ECO:0000256" key="6">
    <source>
        <dbReference type="ARBA" id="ARBA00022777"/>
    </source>
</evidence>
<dbReference type="PANTHER" id="PTHR43047:SF64">
    <property type="entry name" value="HISTIDINE KINASE CONTAINING CHEY-HOMOLOGOUS RECEIVER DOMAIN AND PAS DOMAIN-RELATED"/>
    <property type="match status" value="1"/>
</dbReference>
<keyword evidence="6" id="KW-0418">Kinase</keyword>
<dbReference type="InterPro" id="IPR003661">
    <property type="entry name" value="HisK_dim/P_dom"/>
</dbReference>
<evidence type="ECO:0000259" key="13">
    <source>
        <dbReference type="PROSITE" id="PS50110"/>
    </source>
</evidence>
<evidence type="ECO:0000256" key="8">
    <source>
        <dbReference type="ARBA" id="ARBA00023026"/>
    </source>
</evidence>
<feature type="domain" description="PAC" evidence="15">
    <location>
        <begin position="337"/>
        <end position="389"/>
    </location>
</feature>
<dbReference type="SMART" id="SM00448">
    <property type="entry name" value="REC"/>
    <property type="match status" value="1"/>
</dbReference>
<dbReference type="InterPro" id="IPR013767">
    <property type="entry name" value="PAS_fold"/>
</dbReference>
<evidence type="ECO:0000256" key="4">
    <source>
        <dbReference type="ARBA" id="ARBA00022679"/>
    </source>
</evidence>
<evidence type="ECO:0000256" key="3">
    <source>
        <dbReference type="ARBA" id="ARBA00022553"/>
    </source>
</evidence>
<dbReference type="PROSITE" id="PS50110">
    <property type="entry name" value="RESPONSE_REGULATORY"/>
    <property type="match status" value="1"/>
</dbReference>
<dbReference type="SUPFAM" id="SSF52172">
    <property type="entry name" value="CheY-like"/>
    <property type="match status" value="1"/>
</dbReference>
<evidence type="ECO:0000313" key="17">
    <source>
        <dbReference type="Proteomes" id="UP000321832"/>
    </source>
</evidence>
<dbReference type="SMART" id="SM00387">
    <property type="entry name" value="HATPase_c"/>
    <property type="match status" value="1"/>
</dbReference>
<dbReference type="Pfam" id="PF00072">
    <property type="entry name" value="Response_reg"/>
    <property type="match status" value="1"/>
</dbReference>
<dbReference type="InterPro" id="IPR036097">
    <property type="entry name" value="HisK_dim/P_sf"/>
</dbReference>
<dbReference type="NCBIfam" id="TIGR00229">
    <property type="entry name" value="sensory_box"/>
    <property type="match status" value="3"/>
</dbReference>
<dbReference type="PANTHER" id="PTHR43047">
    <property type="entry name" value="TWO-COMPONENT HISTIDINE PROTEIN KINASE"/>
    <property type="match status" value="1"/>
</dbReference>
<comment type="caution">
    <text evidence="16">The sequence shown here is derived from an EMBL/GenBank/DDBJ whole genome shotgun (WGS) entry which is preliminary data.</text>
</comment>
<feature type="domain" description="PAC" evidence="15">
    <location>
        <begin position="95"/>
        <end position="145"/>
    </location>
</feature>
<dbReference type="CDD" id="cd00082">
    <property type="entry name" value="HisKA"/>
    <property type="match status" value="1"/>
</dbReference>
<dbReference type="PROSITE" id="PS50113">
    <property type="entry name" value="PAC"/>
    <property type="match status" value="2"/>
</dbReference>
<evidence type="ECO:0000256" key="9">
    <source>
        <dbReference type="ARBA" id="ARBA00058004"/>
    </source>
</evidence>
<dbReference type="InterPro" id="IPR035965">
    <property type="entry name" value="PAS-like_dom_sf"/>
</dbReference>
<evidence type="ECO:0000256" key="11">
    <source>
        <dbReference type="PROSITE-ProRule" id="PRU00169"/>
    </source>
</evidence>
<dbReference type="Gene3D" id="3.30.565.10">
    <property type="entry name" value="Histidine kinase-like ATPase, C-terminal domain"/>
    <property type="match status" value="1"/>
</dbReference>
<dbReference type="Gene3D" id="3.40.50.2300">
    <property type="match status" value="1"/>
</dbReference>
<dbReference type="PRINTS" id="PR00344">
    <property type="entry name" value="BCTRLSENSOR"/>
</dbReference>
<dbReference type="InterPro" id="IPR000014">
    <property type="entry name" value="PAS"/>
</dbReference>
<feature type="modified residue" description="4-aspartylphosphate" evidence="11">
    <location>
        <position position="698"/>
    </location>
</feature>
<keyword evidence="17" id="KW-1185">Reference proteome</keyword>
<dbReference type="SMART" id="SM00388">
    <property type="entry name" value="HisKA"/>
    <property type="match status" value="1"/>
</dbReference>
<feature type="domain" description="PAS" evidence="14">
    <location>
        <begin position="18"/>
        <end position="91"/>
    </location>
</feature>
<dbReference type="InterPro" id="IPR003594">
    <property type="entry name" value="HATPase_dom"/>
</dbReference>
<feature type="domain" description="Response regulatory" evidence="13">
    <location>
        <begin position="644"/>
        <end position="765"/>
    </location>
</feature>
<evidence type="ECO:0000256" key="7">
    <source>
        <dbReference type="ARBA" id="ARBA00023012"/>
    </source>
</evidence>
<keyword evidence="4" id="KW-0808">Transferase</keyword>
<dbReference type="SUPFAM" id="SSF47384">
    <property type="entry name" value="Homodimeric domain of signal transducing histidine kinase"/>
    <property type="match status" value="1"/>
</dbReference>
<feature type="domain" description="Histidine kinase" evidence="12">
    <location>
        <begin position="407"/>
        <end position="624"/>
    </location>
</feature>
<proteinExistence type="predicted"/>
<dbReference type="InterPro" id="IPR004358">
    <property type="entry name" value="Sig_transdc_His_kin-like_C"/>
</dbReference>
<dbReference type="Pfam" id="PF00989">
    <property type="entry name" value="PAS"/>
    <property type="match status" value="1"/>
</dbReference>
<dbReference type="InterPro" id="IPR005467">
    <property type="entry name" value="His_kinase_dom"/>
</dbReference>
<organism evidence="16 17">
    <name type="scientific">Piscinibacter aquaticus</name>
    <dbReference type="NCBI Taxonomy" id="392597"/>
    <lineage>
        <taxon>Bacteria</taxon>
        <taxon>Pseudomonadati</taxon>
        <taxon>Pseudomonadota</taxon>
        <taxon>Betaproteobacteria</taxon>
        <taxon>Burkholderiales</taxon>
        <taxon>Sphaerotilaceae</taxon>
        <taxon>Piscinibacter</taxon>
    </lineage>
</organism>
<feature type="domain" description="PAS" evidence="14">
    <location>
        <begin position="146"/>
        <end position="215"/>
    </location>
</feature>
<dbReference type="Pfam" id="PF00512">
    <property type="entry name" value="HisKA"/>
    <property type="match status" value="1"/>
</dbReference>
<dbReference type="Gene3D" id="3.30.450.20">
    <property type="entry name" value="PAS domain"/>
    <property type="match status" value="3"/>
</dbReference>
<dbReference type="CDD" id="cd17546">
    <property type="entry name" value="REC_hyHK_CKI1_RcsC-like"/>
    <property type="match status" value="1"/>
</dbReference>
<dbReference type="CDD" id="cd16922">
    <property type="entry name" value="HATPase_EvgS-ArcB-TorS-like"/>
    <property type="match status" value="1"/>
</dbReference>
<evidence type="ECO:0000259" key="12">
    <source>
        <dbReference type="PROSITE" id="PS50109"/>
    </source>
</evidence>
<dbReference type="CDD" id="cd00130">
    <property type="entry name" value="PAS"/>
    <property type="match status" value="2"/>
</dbReference>
<dbReference type="PROSITE" id="PS50112">
    <property type="entry name" value="PAS"/>
    <property type="match status" value="2"/>
</dbReference>
<keyword evidence="8" id="KW-0843">Virulence</keyword>
<dbReference type="FunFam" id="3.30.565.10:FF:000010">
    <property type="entry name" value="Sensor histidine kinase RcsC"/>
    <property type="match status" value="1"/>
</dbReference>
<name>A0A5C6U5N1_9BURK</name>
<dbReference type="InterPro" id="IPR011006">
    <property type="entry name" value="CheY-like_superfamily"/>
</dbReference>
<keyword evidence="3 11" id="KW-0597">Phosphoprotein</keyword>
<evidence type="ECO:0000313" key="16">
    <source>
        <dbReference type="EMBL" id="TXC67095.1"/>
    </source>
</evidence>
<dbReference type="SUPFAM" id="SSF55874">
    <property type="entry name" value="ATPase domain of HSP90 chaperone/DNA topoisomerase II/histidine kinase"/>
    <property type="match status" value="1"/>
</dbReference>
<evidence type="ECO:0000256" key="10">
    <source>
        <dbReference type="ARBA" id="ARBA00070152"/>
    </source>
</evidence>
<dbReference type="Gene3D" id="1.10.287.130">
    <property type="match status" value="1"/>
</dbReference>
<gene>
    <name evidence="16" type="ORF">FSC37_19235</name>
</gene>
<dbReference type="SMART" id="SM00086">
    <property type="entry name" value="PAC"/>
    <property type="match status" value="3"/>
</dbReference>
<dbReference type="InterPro" id="IPR001610">
    <property type="entry name" value="PAC"/>
</dbReference>
<evidence type="ECO:0000256" key="2">
    <source>
        <dbReference type="ARBA" id="ARBA00012438"/>
    </source>
</evidence>
<dbReference type="SUPFAM" id="SSF55785">
    <property type="entry name" value="PYP-like sensor domain (PAS domain)"/>
    <property type="match status" value="3"/>
</dbReference>
<keyword evidence="5" id="KW-0732">Signal</keyword>
<dbReference type="InterPro" id="IPR001789">
    <property type="entry name" value="Sig_transdc_resp-reg_receiver"/>
</dbReference>
<dbReference type="InterPro" id="IPR000700">
    <property type="entry name" value="PAS-assoc_C"/>
</dbReference>
<evidence type="ECO:0000259" key="14">
    <source>
        <dbReference type="PROSITE" id="PS50112"/>
    </source>
</evidence>
<protein>
    <recommendedName>
        <fullName evidence="10">Virulence sensor protein BvgS</fullName>
        <ecNumber evidence="2">2.7.13.3</ecNumber>
    </recommendedName>
</protein>
<accession>A0A5C6U5N1</accession>
<comment type="function">
    <text evidence="9">Member of the two-component regulatory system BvgS/BvgA. Phosphorylates BvgA via a four-step phosphorelay in response to environmental signals.</text>
</comment>
<evidence type="ECO:0000259" key="15">
    <source>
        <dbReference type="PROSITE" id="PS50113"/>
    </source>
</evidence>
<dbReference type="Pfam" id="PF02518">
    <property type="entry name" value="HATPase_c"/>
    <property type="match status" value="1"/>
</dbReference>
<evidence type="ECO:0000256" key="1">
    <source>
        <dbReference type="ARBA" id="ARBA00000085"/>
    </source>
</evidence>
<evidence type="ECO:0000256" key="5">
    <source>
        <dbReference type="ARBA" id="ARBA00022729"/>
    </source>
</evidence>
<dbReference type="Pfam" id="PF13188">
    <property type="entry name" value="PAS_8"/>
    <property type="match status" value="1"/>
</dbReference>
<dbReference type="Proteomes" id="UP000321832">
    <property type="component" value="Unassembled WGS sequence"/>
</dbReference>
<dbReference type="GO" id="GO:0000155">
    <property type="term" value="F:phosphorelay sensor kinase activity"/>
    <property type="evidence" value="ECO:0007669"/>
    <property type="project" value="InterPro"/>
</dbReference>